<gene>
    <name evidence="3" type="ORF">C1SCF055_LOCUS6317</name>
</gene>
<name>A0A9P1BRQ8_9DINO</name>
<evidence type="ECO:0000256" key="1">
    <source>
        <dbReference type="SAM" id="MobiDB-lite"/>
    </source>
</evidence>
<sequence length="201" mass="21961">MTSMTSTMASTTVTLTTTTVVRTVEQELSKEDRIVITFTALGTLLVCIICGCCIDRIRILLRRTRQALPELPETQDIAKVMRRFSMLGAEDFPTQLQDTAESPPDVDSASIRSRESHKSDRPPEAEEQRQAMPHEIREAASAIEERAAPIVQPPKQEAAAAPDVAAPALASPAAQEDTGGDARLSYPRFGGFESHLLQMAR</sequence>
<evidence type="ECO:0000256" key="2">
    <source>
        <dbReference type="SAM" id="Phobius"/>
    </source>
</evidence>
<reference evidence="4" key="2">
    <citation type="submission" date="2024-04" db="EMBL/GenBank/DDBJ databases">
        <authorList>
            <person name="Chen Y."/>
            <person name="Shah S."/>
            <person name="Dougan E. K."/>
            <person name="Thang M."/>
            <person name="Chan C."/>
        </authorList>
    </citation>
    <scope>NUCLEOTIDE SEQUENCE [LARGE SCALE GENOMIC DNA]</scope>
</reference>
<dbReference type="EMBL" id="CAMXCT020000398">
    <property type="protein sequence ID" value="CAL1131624.1"/>
    <property type="molecule type" value="Genomic_DNA"/>
</dbReference>
<feature type="region of interest" description="Disordered" evidence="1">
    <location>
        <begin position="148"/>
        <end position="188"/>
    </location>
</feature>
<evidence type="ECO:0000313" key="3">
    <source>
        <dbReference type="EMBL" id="CAI3978249.1"/>
    </source>
</evidence>
<accession>A0A9P1BRQ8</accession>
<dbReference type="EMBL" id="CAMXCT010000398">
    <property type="protein sequence ID" value="CAI3978249.1"/>
    <property type="molecule type" value="Genomic_DNA"/>
</dbReference>
<evidence type="ECO:0008006" key="6">
    <source>
        <dbReference type="Google" id="ProtNLM"/>
    </source>
</evidence>
<protein>
    <recommendedName>
        <fullName evidence="6">Transmembrane protein</fullName>
    </recommendedName>
</protein>
<keyword evidence="2" id="KW-1133">Transmembrane helix</keyword>
<evidence type="ECO:0000313" key="4">
    <source>
        <dbReference type="EMBL" id="CAL1131624.1"/>
    </source>
</evidence>
<keyword evidence="2" id="KW-0812">Transmembrane</keyword>
<proteinExistence type="predicted"/>
<feature type="region of interest" description="Disordered" evidence="1">
    <location>
        <begin position="93"/>
        <end position="131"/>
    </location>
</feature>
<organism evidence="3">
    <name type="scientific">Cladocopium goreaui</name>
    <dbReference type="NCBI Taxonomy" id="2562237"/>
    <lineage>
        <taxon>Eukaryota</taxon>
        <taxon>Sar</taxon>
        <taxon>Alveolata</taxon>
        <taxon>Dinophyceae</taxon>
        <taxon>Suessiales</taxon>
        <taxon>Symbiodiniaceae</taxon>
        <taxon>Cladocopium</taxon>
    </lineage>
</organism>
<reference evidence="3" key="1">
    <citation type="submission" date="2022-10" db="EMBL/GenBank/DDBJ databases">
        <authorList>
            <person name="Chen Y."/>
            <person name="Dougan E. K."/>
            <person name="Chan C."/>
            <person name="Rhodes N."/>
            <person name="Thang M."/>
        </authorList>
    </citation>
    <scope>NUCLEOTIDE SEQUENCE</scope>
</reference>
<dbReference type="EMBL" id="CAMXCT030000398">
    <property type="protein sequence ID" value="CAL4765561.1"/>
    <property type="molecule type" value="Genomic_DNA"/>
</dbReference>
<dbReference type="AlphaFoldDB" id="A0A9P1BRQ8"/>
<feature type="compositionally biased region" description="Basic and acidic residues" evidence="1">
    <location>
        <begin position="112"/>
        <end position="131"/>
    </location>
</feature>
<feature type="transmembrane region" description="Helical" evidence="2">
    <location>
        <begin position="33"/>
        <end position="54"/>
    </location>
</feature>
<evidence type="ECO:0000313" key="5">
    <source>
        <dbReference type="Proteomes" id="UP001152797"/>
    </source>
</evidence>
<keyword evidence="5" id="KW-1185">Reference proteome</keyword>
<keyword evidence="2" id="KW-0472">Membrane</keyword>
<feature type="compositionally biased region" description="Low complexity" evidence="1">
    <location>
        <begin position="158"/>
        <end position="174"/>
    </location>
</feature>
<dbReference type="Proteomes" id="UP001152797">
    <property type="component" value="Unassembled WGS sequence"/>
</dbReference>
<comment type="caution">
    <text evidence="3">The sequence shown here is derived from an EMBL/GenBank/DDBJ whole genome shotgun (WGS) entry which is preliminary data.</text>
</comment>